<evidence type="ECO:0000256" key="10">
    <source>
        <dbReference type="ARBA" id="ARBA00024973"/>
    </source>
</evidence>
<dbReference type="PANTHER" id="PTHR43738:SF1">
    <property type="entry name" value="HEMIN TRANSPORT SYSTEM PERMEASE PROTEIN HRTB-RELATED"/>
    <property type="match status" value="1"/>
</dbReference>
<keyword evidence="6" id="KW-1003">Cell membrane</keyword>
<dbReference type="RefSeq" id="WP_011054335.1">
    <property type="nucleotide sequence ID" value="NC_004070.1"/>
</dbReference>
<dbReference type="Proteomes" id="UP000000564">
    <property type="component" value="Chromosome"/>
</dbReference>
<evidence type="ECO:0000256" key="6">
    <source>
        <dbReference type="ARBA" id="ARBA00022475"/>
    </source>
</evidence>
<evidence type="ECO:0000259" key="12">
    <source>
        <dbReference type="Pfam" id="PF02687"/>
    </source>
</evidence>
<feature type="transmembrane region" description="Helical" evidence="11">
    <location>
        <begin position="323"/>
        <end position="349"/>
    </location>
</feature>
<dbReference type="InterPro" id="IPR003838">
    <property type="entry name" value="ABC3_permease_C"/>
</dbReference>
<evidence type="ECO:0000256" key="7">
    <source>
        <dbReference type="ARBA" id="ARBA00022692"/>
    </source>
</evidence>
<evidence type="ECO:0000256" key="9">
    <source>
        <dbReference type="ARBA" id="ARBA00023136"/>
    </source>
</evidence>
<dbReference type="HOGENOM" id="CLU_060907_2_0_9"/>
<evidence type="ECO:0000256" key="1">
    <source>
        <dbReference type="ARBA" id="ARBA00004651"/>
    </source>
</evidence>
<proteinExistence type="inferred from homology"/>
<dbReference type="PANTHER" id="PTHR43738">
    <property type="entry name" value="ABC TRANSPORTER, MEMBRANE PROTEIN"/>
    <property type="match status" value="1"/>
</dbReference>
<evidence type="ECO:0000256" key="5">
    <source>
        <dbReference type="ARBA" id="ARBA00022448"/>
    </source>
</evidence>
<comment type="subunit">
    <text evidence="3">The complex is composed of two ATP-binding proteins (HrtA), two transmembrane proteins (HrtB) and a solute-binding protein.</text>
</comment>
<evidence type="ECO:0000256" key="4">
    <source>
        <dbReference type="ARBA" id="ARBA00016962"/>
    </source>
</evidence>
<evidence type="ECO:0000256" key="11">
    <source>
        <dbReference type="SAM" id="Phobius"/>
    </source>
</evidence>
<keyword evidence="7 11" id="KW-0812">Transmembrane</keyword>
<keyword evidence="9 11" id="KW-0472">Membrane</keyword>
<feature type="transmembrane region" description="Helical" evidence="11">
    <location>
        <begin position="283"/>
        <end position="303"/>
    </location>
</feature>
<dbReference type="Pfam" id="PF02687">
    <property type="entry name" value="FtsX"/>
    <property type="match status" value="1"/>
</dbReference>
<evidence type="ECO:0000256" key="8">
    <source>
        <dbReference type="ARBA" id="ARBA00022989"/>
    </source>
</evidence>
<keyword evidence="8 11" id="KW-1133">Transmembrane helix</keyword>
<dbReference type="KEGG" id="spg:SpyM3_0510"/>
<feature type="transmembrane region" description="Helical" evidence="11">
    <location>
        <begin position="237"/>
        <end position="262"/>
    </location>
</feature>
<evidence type="ECO:0000313" key="13">
    <source>
        <dbReference type="EMBL" id="AAM79117.1"/>
    </source>
</evidence>
<name>A0A0H2UTR7_STRP3</name>
<dbReference type="InterPro" id="IPR051125">
    <property type="entry name" value="ABC-4/HrtB_transporter"/>
</dbReference>
<keyword evidence="5" id="KW-0813">Transport</keyword>
<dbReference type="EMBL" id="AE014074">
    <property type="protein sequence ID" value="AAM79117.1"/>
    <property type="molecule type" value="Genomic_DNA"/>
</dbReference>
<sequence length="358" mass="39585">MFLALNEMKQSKLRYGLIAGLLCLVAYLMFFLSGLAFGLMQENRSAVDLWKADSVLLAKDADATLTLSQVSRAQENQITADKVAPLAQLNTVAWSVKNPKDADKVKVSLFGIDSNSFIRPNIVKGRLFKTNKEVVLDQSLAKEEAFAIGKDFYTSSSSQALTIVGYTQNARFSVAPVVYMNLEAFETLKYGEPLPKDKQVVNAFITKGSLIDYPKKDFQKLDIKTFITKLPGYSAQLLTFGFMISFLVIISAIIIGIFMYILTIQKAPIFGIMKAQGISNKTITTAVLMQTFFLSFLGSGLGLLGTWLTSLLLPTVVPFQSNWFLYLAIFVSMICFALLGTLFSVFNIIRIDPLKAIG</sequence>
<dbReference type="GO" id="GO:0005886">
    <property type="term" value="C:plasma membrane"/>
    <property type="evidence" value="ECO:0007669"/>
    <property type="project" value="UniProtKB-SubCell"/>
</dbReference>
<gene>
    <name evidence="13" type="ordered locus">SpyM3_0510</name>
</gene>
<evidence type="ECO:0000313" key="14">
    <source>
        <dbReference type="Proteomes" id="UP000000564"/>
    </source>
</evidence>
<comment type="similarity">
    <text evidence="2">Belongs to the ABC-4 integral membrane protein family. HrtB subfamily.</text>
</comment>
<protein>
    <recommendedName>
        <fullName evidence="4">Putative hemin transport system permease protein HrtB</fullName>
    </recommendedName>
</protein>
<dbReference type="AlphaFoldDB" id="A0A0H2UTR7"/>
<reference evidence="13 14" key="1">
    <citation type="journal article" date="2002" name="Proc. Natl. Acad. Sci. U.S.A.">
        <title>Genome sequence of a serotype M3 strain of group A Streptococcus: phage-encoded toxins, the high-virulence phenotype, and clone emergence.</title>
        <authorList>
            <person name="Beres S.B."/>
            <person name="Sylva G.L."/>
            <person name="Barbian K.D."/>
            <person name="Lei B."/>
            <person name="Hoff J.S."/>
            <person name="Mammarella N.D."/>
            <person name="Liu M.Y."/>
            <person name="Smoot J.C."/>
            <person name="Porcella S.F."/>
            <person name="Parkins L.D."/>
            <person name="Campbell D.S."/>
            <person name="Smith T.M."/>
            <person name="McCormick J.K."/>
            <person name="Leung D.Y."/>
            <person name="Schlievert P.M."/>
            <person name="Musser J.M."/>
        </authorList>
    </citation>
    <scope>NUCLEOTIDE SEQUENCE [LARGE SCALE GENOMIC DNA]</scope>
    <source>
        <strain evidence="14">ATCC BAA-595 / MGAS315</strain>
    </source>
</reference>
<comment type="function">
    <text evidence="10">Part of the ABC transporter complex hrt involved in hemin import. Responsible for the translocation of the substrate across the membrane.</text>
</comment>
<organism evidence="13 14">
    <name type="scientific">Streptococcus pyogenes serotype M3 (strain ATCC BAA-595 / MGAS315)</name>
    <dbReference type="NCBI Taxonomy" id="198466"/>
    <lineage>
        <taxon>Bacteria</taxon>
        <taxon>Bacillati</taxon>
        <taxon>Bacillota</taxon>
        <taxon>Bacilli</taxon>
        <taxon>Lactobacillales</taxon>
        <taxon>Streptococcaceae</taxon>
        <taxon>Streptococcus</taxon>
    </lineage>
</organism>
<feature type="transmembrane region" description="Helical" evidence="11">
    <location>
        <begin position="15"/>
        <end position="40"/>
    </location>
</feature>
<evidence type="ECO:0000256" key="2">
    <source>
        <dbReference type="ARBA" id="ARBA00008697"/>
    </source>
</evidence>
<evidence type="ECO:0000256" key="3">
    <source>
        <dbReference type="ARBA" id="ARBA00011131"/>
    </source>
</evidence>
<feature type="domain" description="ABC3 transporter permease C-terminal" evidence="12">
    <location>
        <begin position="242"/>
        <end position="353"/>
    </location>
</feature>
<accession>A0A0H2UTR7</accession>
<comment type="subcellular location">
    <subcellularLocation>
        <location evidence="1">Cell membrane</location>
        <topology evidence="1">Multi-pass membrane protein</topology>
    </subcellularLocation>
</comment>